<accession>A0AAV7GQX6</accession>
<protein>
    <submittedName>
        <fullName evidence="4">Uncharacterized protein</fullName>
    </submittedName>
</protein>
<dbReference type="Gene3D" id="3.40.50.1000">
    <property type="entry name" value="HAD superfamily/HAD-like"/>
    <property type="match status" value="1"/>
</dbReference>
<dbReference type="AlphaFoldDB" id="A0AAV7GQX6"/>
<dbReference type="InterPro" id="IPR044651">
    <property type="entry name" value="OTSB-like"/>
</dbReference>
<keyword evidence="5" id="KW-1185">Reference proteome</keyword>
<organism evidence="4 5">
    <name type="scientific">Dendrobium chrysotoxum</name>
    <name type="common">Orchid</name>
    <dbReference type="NCBI Taxonomy" id="161865"/>
    <lineage>
        <taxon>Eukaryota</taxon>
        <taxon>Viridiplantae</taxon>
        <taxon>Streptophyta</taxon>
        <taxon>Embryophyta</taxon>
        <taxon>Tracheophyta</taxon>
        <taxon>Spermatophyta</taxon>
        <taxon>Magnoliopsida</taxon>
        <taxon>Liliopsida</taxon>
        <taxon>Asparagales</taxon>
        <taxon>Orchidaceae</taxon>
        <taxon>Epidendroideae</taxon>
        <taxon>Malaxideae</taxon>
        <taxon>Dendrobiinae</taxon>
        <taxon>Dendrobium</taxon>
    </lineage>
</organism>
<dbReference type="PANTHER" id="PTHR43768:SF3">
    <property type="entry name" value="TREHALOSE 6-PHOSPHATE PHOSPHATASE"/>
    <property type="match status" value="1"/>
</dbReference>
<dbReference type="GO" id="GO:0004805">
    <property type="term" value="F:trehalose-phosphatase activity"/>
    <property type="evidence" value="ECO:0007669"/>
    <property type="project" value="UniProtKB-EC"/>
</dbReference>
<comment type="catalytic activity">
    <reaction evidence="1">
        <text>alpha,alpha-trehalose 6-phosphate + H2O = alpha,alpha-trehalose + phosphate</text>
        <dbReference type="Rhea" id="RHEA:23420"/>
        <dbReference type="ChEBI" id="CHEBI:15377"/>
        <dbReference type="ChEBI" id="CHEBI:16551"/>
        <dbReference type="ChEBI" id="CHEBI:43474"/>
        <dbReference type="ChEBI" id="CHEBI:58429"/>
        <dbReference type="EC" id="3.1.3.12"/>
    </reaction>
</comment>
<reference evidence="4 5" key="1">
    <citation type="journal article" date="2021" name="Hortic Res">
        <title>Chromosome-scale assembly of the Dendrobium chrysotoxum genome enhances the understanding of orchid evolution.</title>
        <authorList>
            <person name="Zhang Y."/>
            <person name="Zhang G.Q."/>
            <person name="Zhang D."/>
            <person name="Liu X.D."/>
            <person name="Xu X.Y."/>
            <person name="Sun W.H."/>
            <person name="Yu X."/>
            <person name="Zhu X."/>
            <person name="Wang Z.W."/>
            <person name="Zhao X."/>
            <person name="Zhong W.Y."/>
            <person name="Chen H."/>
            <person name="Yin W.L."/>
            <person name="Huang T."/>
            <person name="Niu S.C."/>
            <person name="Liu Z.J."/>
        </authorList>
    </citation>
    <scope>NUCLEOTIDE SEQUENCE [LARGE SCALE GENOMIC DNA]</scope>
    <source>
        <strain evidence="4">Lindl</strain>
    </source>
</reference>
<comment type="caution">
    <text evidence="4">The sequence shown here is derived from an EMBL/GenBank/DDBJ whole genome shotgun (WGS) entry which is preliminary data.</text>
</comment>
<comment type="cofactor">
    <cofactor evidence="2">
        <name>a divalent metal cation</name>
        <dbReference type="ChEBI" id="CHEBI:60240"/>
    </cofactor>
</comment>
<keyword evidence="3" id="KW-0378">Hydrolase</keyword>
<dbReference type="InterPro" id="IPR036412">
    <property type="entry name" value="HAD-like_sf"/>
</dbReference>
<dbReference type="SUPFAM" id="SSF56784">
    <property type="entry name" value="HAD-like"/>
    <property type="match status" value="1"/>
</dbReference>
<dbReference type="Pfam" id="PF02358">
    <property type="entry name" value="Trehalose_PPase"/>
    <property type="match status" value="1"/>
</dbReference>
<gene>
    <name evidence="4" type="ORF">IEQ34_013423</name>
</gene>
<evidence type="ECO:0000256" key="1">
    <source>
        <dbReference type="ARBA" id="ARBA00000500"/>
    </source>
</evidence>
<proteinExistence type="predicted"/>
<dbReference type="GO" id="GO:0005992">
    <property type="term" value="P:trehalose biosynthetic process"/>
    <property type="evidence" value="ECO:0007669"/>
    <property type="project" value="InterPro"/>
</dbReference>
<dbReference type="Proteomes" id="UP000775213">
    <property type="component" value="Unassembled WGS sequence"/>
</dbReference>
<sequence length="160" mass="18235">MFLDYDSTLSPIVDDPNCAFMSDAMRDAVGDGARYFLMMTVSERCHDKRGQVYNFLKLAQLFYVGSRGMEIKVIEAKGPSFMKANAKTVLCQPASKYHSMIGKVYKILLETIKSTPGAKVENNYFFVSTLHMREWSALVEQVKSVLEEYPKPKLTLERKL</sequence>
<evidence type="ECO:0000313" key="5">
    <source>
        <dbReference type="Proteomes" id="UP000775213"/>
    </source>
</evidence>
<dbReference type="InterPro" id="IPR023214">
    <property type="entry name" value="HAD_sf"/>
</dbReference>
<name>A0AAV7GQX6_DENCH</name>
<dbReference type="InterPro" id="IPR003337">
    <property type="entry name" value="Trehalose_PPase"/>
</dbReference>
<evidence type="ECO:0000256" key="2">
    <source>
        <dbReference type="ARBA" id="ARBA00001968"/>
    </source>
</evidence>
<evidence type="ECO:0000256" key="3">
    <source>
        <dbReference type="ARBA" id="ARBA00022801"/>
    </source>
</evidence>
<evidence type="ECO:0000313" key="4">
    <source>
        <dbReference type="EMBL" id="KAH0458108.1"/>
    </source>
</evidence>
<dbReference type="PANTHER" id="PTHR43768">
    <property type="entry name" value="TREHALOSE 6-PHOSPHATE PHOSPHATASE"/>
    <property type="match status" value="1"/>
</dbReference>
<dbReference type="EMBL" id="JAGFBR010000012">
    <property type="protein sequence ID" value="KAH0458108.1"/>
    <property type="molecule type" value="Genomic_DNA"/>
</dbReference>